<feature type="transmembrane region" description="Helical" evidence="2">
    <location>
        <begin position="63"/>
        <end position="81"/>
    </location>
</feature>
<keyword evidence="4" id="KW-1185">Reference proteome</keyword>
<comment type="caution">
    <text evidence="3">The sequence shown here is derived from an EMBL/GenBank/DDBJ whole genome shotgun (WGS) entry which is preliminary data.</text>
</comment>
<dbReference type="AlphaFoldDB" id="A0A8S4RF25"/>
<dbReference type="OrthoDB" id="6049566at2759"/>
<sequence length="317" mass="36140">MDEKRESCCKPEACPRSDYPRILHRLSTCAQCYRTRSNSQYSDCDSDFVDRCRPYRSSSAKSRYVNVCAAVCLVLLVGGLSPQSSAAPHRRTMDRQRRSSSQENSLWGNPCDYGSNPAPSVYSAKLAKEVSSQARNAYESTAKYKDKFALKLHSYQSFDELLPVWSSIDWLRNFTWFPEEGLPKEKNLYQPMPEAYMDTVMSKIDEVLPSMYKGLKMVVAGLYSISEDGLSRDIFSDAGLRGNIRGSMHEVRAVLCLFDEIMRSRSLAITPLPDAEVPDIKQADKLSYALLVYRDTLNYLEYLTQVFQKMYDVDSKN</sequence>
<gene>
    <name evidence="3" type="primary">jg4507</name>
    <name evidence="3" type="ORF">PAEG_LOCUS13202</name>
</gene>
<accession>A0A8S4RF25</accession>
<evidence type="ECO:0000256" key="1">
    <source>
        <dbReference type="SAM" id="MobiDB-lite"/>
    </source>
</evidence>
<evidence type="ECO:0000313" key="4">
    <source>
        <dbReference type="Proteomes" id="UP000838756"/>
    </source>
</evidence>
<feature type="region of interest" description="Disordered" evidence="1">
    <location>
        <begin position="83"/>
        <end position="112"/>
    </location>
</feature>
<dbReference type="EMBL" id="CAKXAJ010025142">
    <property type="protein sequence ID" value="CAH2235576.1"/>
    <property type="molecule type" value="Genomic_DNA"/>
</dbReference>
<proteinExistence type="predicted"/>
<evidence type="ECO:0000313" key="3">
    <source>
        <dbReference type="EMBL" id="CAH2235576.1"/>
    </source>
</evidence>
<dbReference type="Proteomes" id="UP000838756">
    <property type="component" value="Unassembled WGS sequence"/>
</dbReference>
<keyword evidence="2" id="KW-0812">Transmembrane</keyword>
<organism evidence="3 4">
    <name type="scientific">Pararge aegeria aegeria</name>
    <dbReference type="NCBI Taxonomy" id="348720"/>
    <lineage>
        <taxon>Eukaryota</taxon>
        <taxon>Metazoa</taxon>
        <taxon>Ecdysozoa</taxon>
        <taxon>Arthropoda</taxon>
        <taxon>Hexapoda</taxon>
        <taxon>Insecta</taxon>
        <taxon>Pterygota</taxon>
        <taxon>Neoptera</taxon>
        <taxon>Endopterygota</taxon>
        <taxon>Lepidoptera</taxon>
        <taxon>Glossata</taxon>
        <taxon>Ditrysia</taxon>
        <taxon>Papilionoidea</taxon>
        <taxon>Nymphalidae</taxon>
        <taxon>Satyrinae</taxon>
        <taxon>Satyrini</taxon>
        <taxon>Parargina</taxon>
        <taxon>Pararge</taxon>
    </lineage>
</organism>
<keyword evidence="2" id="KW-0472">Membrane</keyword>
<keyword evidence="2" id="KW-1133">Transmembrane helix</keyword>
<reference evidence="3" key="1">
    <citation type="submission" date="2022-03" db="EMBL/GenBank/DDBJ databases">
        <authorList>
            <person name="Lindestad O."/>
        </authorList>
    </citation>
    <scope>NUCLEOTIDE SEQUENCE</scope>
</reference>
<protein>
    <submittedName>
        <fullName evidence="3">Jg4507 protein</fullName>
    </submittedName>
</protein>
<evidence type="ECO:0000256" key="2">
    <source>
        <dbReference type="SAM" id="Phobius"/>
    </source>
</evidence>
<name>A0A8S4RF25_9NEOP</name>